<comment type="similarity">
    <text evidence="3">Belongs to the GFRP family.</text>
</comment>
<proteinExistence type="inferred from homology"/>
<evidence type="ECO:0000256" key="2">
    <source>
        <dbReference type="ARBA" id="ARBA00004514"/>
    </source>
</evidence>
<evidence type="ECO:0000256" key="9">
    <source>
        <dbReference type="SAM" id="MobiDB-lite"/>
    </source>
</evidence>
<keyword evidence="7" id="KW-0539">Nucleus</keyword>
<dbReference type="GO" id="GO:0044549">
    <property type="term" value="F:GTP cyclohydrolase binding"/>
    <property type="evidence" value="ECO:0007669"/>
    <property type="project" value="TreeGrafter"/>
</dbReference>
<feature type="compositionally biased region" description="Basic and acidic residues" evidence="9">
    <location>
        <begin position="147"/>
        <end position="161"/>
    </location>
</feature>
<evidence type="ECO:0000313" key="11">
    <source>
        <dbReference type="Proteomes" id="UP000250572"/>
    </source>
</evidence>
<organism evidence="10 11">
    <name type="scientific">Gambusia affinis</name>
    <name type="common">Western mosquitofish</name>
    <name type="synonym">Heterandria affinis</name>
    <dbReference type="NCBI Taxonomy" id="33528"/>
    <lineage>
        <taxon>Eukaryota</taxon>
        <taxon>Metazoa</taxon>
        <taxon>Chordata</taxon>
        <taxon>Craniata</taxon>
        <taxon>Vertebrata</taxon>
        <taxon>Euteleostomi</taxon>
        <taxon>Actinopterygii</taxon>
        <taxon>Neopterygii</taxon>
        <taxon>Teleostei</taxon>
        <taxon>Neoteleostei</taxon>
        <taxon>Acanthomorphata</taxon>
        <taxon>Ovalentaria</taxon>
        <taxon>Atherinomorphae</taxon>
        <taxon>Cyprinodontiformes</taxon>
        <taxon>Poeciliidae</taxon>
        <taxon>Poeciliinae</taxon>
        <taxon>Gambusia</taxon>
    </lineage>
</organism>
<dbReference type="GO" id="GO:0031965">
    <property type="term" value="C:nuclear membrane"/>
    <property type="evidence" value="ECO:0007669"/>
    <property type="project" value="UniProtKB-SubCell"/>
</dbReference>
<comment type="subcellular location">
    <subcellularLocation>
        <location evidence="2">Cytoplasm</location>
        <location evidence="2">Cytosol</location>
    </subcellularLocation>
    <subcellularLocation>
        <location evidence="1">Nucleus membrane</location>
    </subcellularLocation>
</comment>
<dbReference type="STRING" id="33528.ENSGAFP00000025949"/>
<accession>A0A315VCA3</accession>
<feature type="non-terminal residue" evidence="10">
    <location>
        <position position="288"/>
    </location>
</feature>
<evidence type="ECO:0000256" key="4">
    <source>
        <dbReference type="ARBA" id="ARBA00020099"/>
    </source>
</evidence>
<evidence type="ECO:0000256" key="6">
    <source>
        <dbReference type="ARBA" id="ARBA00023136"/>
    </source>
</evidence>
<dbReference type="Gene3D" id="3.30.1410.10">
    <property type="entry name" value="GTP cyclohydrolase I feedback regulatory protein GFRP"/>
    <property type="match status" value="1"/>
</dbReference>
<evidence type="ECO:0000313" key="10">
    <source>
        <dbReference type="EMBL" id="PWA16601.1"/>
    </source>
</evidence>
<comment type="caution">
    <text evidence="10">The sequence shown here is derived from an EMBL/GenBank/DDBJ whole genome shotgun (WGS) entry which is preliminary data.</text>
</comment>
<dbReference type="PANTHER" id="PTHR16852:SF2">
    <property type="entry name" value="GTP CYCLOHYDROLASE 1 FEEDBACK REGULATORY PROTEIN"/>
    <property type="match status" value="1"/>
</dbReference>
<reference evidence="10 11" key="1">
    <citation type="journal article" date="2018" name="G3 (Bethesda)">
        <title>A High-Quality Reference Genome for the Invasive Mosquitofish Gambusia affinis Using a Chicago Library.</title>
        <authorList>
            <person name="Hoffberg S.L."/>
            <person name="Troendle N.J."/>
            <person name="Glenn T.C."/>
            <person name="Mahmud O."/>
            <person name="Louha S."/>
            <person name="Chalopin D."/>
            <person name="Bennetzen J.L."/>
            <person name="Mauricio R."/>
        </authorList>
    </citation>
    <scope>NUCLEOTIDE SEQUENCE [LARGE SCALE GENOMIC DNA]</scope>
    <source>
        <strain evidence="10">NE01/NJP1002.9</strain>
        <tissue evidence="10">Muscle</tissue>
    </source>
</reference>
<evidence type="ECO:0000256" key="3">
    <source>
        <dbReference type="ARBA" id="ARBA00007605"/>
    </source>
</evidence>
<dbReference type="InterPro" id="IPR036717">
    <property type="entry name" value="GFRP_sf"/>
</dbReference>
<gene>
    <name evidence="10" type="ORF">CCH79_00004583</name>
</gene>
<dbReference type="AlphaFoldDB" id="A0A315VCA3"/>
<keyword evidence="11" id="KW-1185">Reference proteome</keyword>
<dbReference type="Proteomes" id="UP000250572">
    <property type="component" value="Unassembled WGS sequence"/>
</dbReference>
<keyword evidence="6" id="KW-0472">Membrane</keyword>
<feature type="region of interest" description="Disordered" evidence="9">
    <location>
        <begin position="134"/>
        <end position="161"/>
    </location>
</feature>
<dbReference type="SUPFAM" id="SSF69761">
    <property type="entry name" value="GTP cyclohydrolase I feedback regulatory protein, GFRP"/>
    <property type="match status" value="1"/>
</dbReference>
<evidence type="ECO:0000256" key="1">
    <source>
        <dbReference type="ARBA" id="ARBA00004126"/>
    </source>
</evidence>
<evidence type="ECO:0000256" key="8">
    <source>
        <dbReference type="ARBA" id="ARBA00032599"/>
    </source>
</evidence>
<dbReference type="Pfam" id="PF06399">
    <property type="entry name" value="GFRP"/>
    <property type="match status" value="1"/>
</dbReference>
<sequence length="288" mass="32783">MEMKEGEDVKKEGGEEAGEGYKEGVSVALSKRNNISRQILLSWKEHKWAAQIKHSNSHFPDRLHNTRHIMLHICSDDVSASQVRLRYPTGMFSAHKLKIPTEVMREKTQWRLFQQSSLQVQLFSHAFSQQVTEELTSDSNHQQQMNECRKTQLESRKQGETAYREQSVLNAMGEGLSDCLQDKIQVAHGGFGHNESGPTNVGDEFSDPSVMSYLGARKTTMLGNNFSEYHVDDPPRLVLDKLEKIGFRLLSMTGVGQTLVWCLHKESERKKKHDFRPSIAASNHTAHH</sequence>
<dbReference type="InterPro" id="IPR009112">
    <property type="entry name" value="GTP_CycHdrlase_I_reg"/>
</dbReference>
<dbReference type="GO" id="GO:0005829">
    <property type="term" value="C:cytosol"/>
    <property type="evidence" value="ECO:0007669"/>
    <property type="project" value="UniProtKB-SubCell"/>
</dbReference>
<evidence type="ECO:0000256" key="7">
    <source>
        <dbReference type="ARBA" id="ARBA00023242"/>
    </source>
</evidence>
<keyword evidence="5" id="KW-0963">Cytoplasm</keyword>
<dbReference type="EMBL" id="NHOQ01002481">
    <property type="protein sequence ID" value="PWA16601.1"/>
    <property type="molecule type" value="Genomic_DNA"/>
</dbReference>
<dbReference type="GO" id="GO:0009890">
    <property type="term" value="P:negative regulation of biosynthetic process"/>
    <property type="evidence" value="ECO:0007669"/>
    <property type="project" value="InterPro"/>
</dbReference>
<dbReference type="FunFam" id="3.30.1410.10:FF:000001">
    <property type="entry name" value="GTP cyclohydrolase 1 feedback regulatory protein"/>
    <property type="match status" value="1"/>
</dbReference>
<feature type="compositionally biased region" description="Polar residues" evidence="9">
    <location>
        <begin position="134"/>
        <end position="146"/>
    </location>
</feature>
<name>A0A315VCA3_GAMAF</name>
<protein>
    <recommendedName>
        <fullName evidence="4">GTP cyclohydrolase 1 feedback regulatory protein</fullName>
    </recommendedName>
    <alternativeName>
        <fullName evidence="8">GTP cyclohydrolase I feedback regulatory protein</fullName>
    </alternativeName>
</protein>
<dbReference type="PANTHER" id="PTHR16852">
    <property type="entry name" value="GTP CYCLOHYDROLASE 1 FEEDBACK REGULATORY PROTEIN"/>
    <property type="match status" value="1"/>
</dbReference>
<evidence type="ECO:0000256" key="5">
    <source>
        <dbReference type="ARBA" id="ARBA00022490"/>
    </source>
</evidence>